<feature type="transmembrane region" description="Helical" evidence="2">
    <location>
        <begin position="54"/>
        <end position="71"/>
    </location>
</feature>
<name>A0A6C0IG36_9ZZZZ</name>
<organism evidence="3">
    <name type="scientific">viral metagenome</name>
    <dbReference type="NCBI Taxonomy" id="1070528"/>
    <lineage>
        <taxon>unclassified sequences</taxon>
        <taxon>metagenomes</taxon>
        <taxon>organismal metagenomes</taxon>
    </lineage>
</organism>
<reference evidence="3" key="1">
    <citation type="journal article" date="2020" name="Nature">
        <title>Giant virus diversity and host interactions through global metagenomics.</title>
        <authorList>
            <person name="Schulz F."/>
            <person name="Roux S."/>
            <person name="Paez-Espino D."/>
            <person name="Jungbluth S."/>
            <person name="Walsh D.A."/>
            <person name="Denef V.J."/>
            <person name="McMahon K.D."/>
            <person name="Konstantinidis K.T."/>
            <person name="Eloe-Fadrosh E.A."/>
            <person name="Kyrpides N.C."/>
            <person name="Woyke T."/>
        </authorList>
    </citation>
    <scope>NUCLEOTIDE SEQUENCE</scope>
    <source>
        <strain evidence="3">GVMAG-M-3300023184-77</strain>
    </source>
</reference>
<proteinExistence type="predicted"/>
<dbReference type="AlphaFoldDB" id="A0A6C0IG36"/>
<keyword evidence="2" id="KW-0472">Membrane</keyword>
<feature type="transmembrane region" description="Helical" evidence="2">
    <location>
        <begin position="30"/>
        <end position="48"/>
    </location>
</feature>
<protein>
    <submittedName>
        <fullName evidence="3">Uncharacterized protein</fullName>
    </submittedName>
</protein>
<keyword evidence="2" id="KW-0812">Transmembrane</keyword>
<accession>A0A6C0IG36</accession>
<feature type="compositionally biased region" description="Low complexity" evidence="1">
    <location>
        <begin position="78"/>
        <end position="92"/>
    </location>
</feature>
<evidence type="ECO:0000313" key="3">
    <source>
        <dbReference type="EMBL" id="QHT91426.1"/>
    </source>
</evidence>
<dbReference type="EMBL" id="MN740165">
    <property type="protein sequence ID" value="QHT91426.1"/>
    <property type="molecule type" value="Genomic_DNA"/>
</dbReference>
<feature type="transmembrane region" description="Helical" evidence="2">
    <location>
        <begin position="6"/>
        <end position="23"/>
    </location>
</feature>
<evidence type="ECO:0000256" key="1">
    <source>
        <dbReference type="SAM" id="MobiDB-lite"/>
    </source>
</evidence>
<evidence type="ECO:0000256" key="2">
    <source>
        <dbReference type="SAM" id="Phobius"/>
    </source>
</evidence>
<keyword evidence="2" id="KW-1133">Transmembrane helix</keyword>
<feature type="region of interest" description="Disordered" evidence="1">
    <location>
        <begin position="76"/>
        <end position="102"/>
    </location>
</feature>
<sequence length="128" mass="13882">MPIYYPPLVLSAIFFAAIVVNLNNKDYATVFGLALLAIPSTLFLTFLSHKGLNVLAYILLLVPIVVVIAGYEMGVKNSSSTPPSTDSVPVESANEDTPDRIEPKEGVKEHCIKCKVNPCMCPYKPPTS</sequence>